<sequence>MKYFTKSEARAAAQAKKTVLKKAFEAHIMDSVTASTDADTFDIFLSHSIHDAELITGVKELLEKMGFSVYVDWDADPQMDRSTVSKKTAEILRKRMKQSKSLIYVATEKATASKWMPWELGFFDGHKPGQIAVLPLMDSESGTFPSQEYLGLYPQVTKDTYKGSNVEDIFVEDKGNRWATLAKFGKGATSWNSYG</sequence>
<dbReference type="InterPro" id="IPR035897">
    <property type="entry name" value="Toll_tir_struct_dom_sf"/>
</dbReference>
<dbReference type="InterPro" id="IPR000157">
    <property type="entry name" value="TIR_dom"/>
</dbReference>
<dbReference type="Gene3D" id="3.40.50.10140">
    <property type="entry name" value="Toll/interleukin-1 receptor homology (TIR) domain"/>
    <property type="match status" value="1"/>
</dbReference>
<proteinExistence type="predicted"/>
<feature type="domain" description="TIR" evidence="1">
    <location>
        <begin position="43"/>
        <end position="139"/>
    </location>
</feature>
<dbReference type="RefSeq" id="WP_155468372.1">
    <property type="nucleotide sequence ID" value="NZ_WNKY01000084.1"/>
</dbReference>
<name>A0A6L6PUK1_9BURK</name>
<dbReference type="GO" id="GO:0007165">
    <property type="term" value="P:signal transduction"/>
    <property type="evidence" value="ECO:0007669"/>
    <property type="project" value="InterPro"/>
</dbReference>
<dbReference type="SUPFAM" id="SSF52200">
    <property type="entry name" value="Toll/Interleukin receptor TIR domain"/>
    <property type="match status" value="1"/>
</dbReference>
<evidence type="ECO:0000313" key="2">
    <source>
        <dbReference type="EMBL" id="MTV41935.1"/>
    </source>
</evidence>
<comment type="caution">
    <text evidence="2">The sequence shown here is derived from an EMBL/GenBank/DDBJ whole genome shotgun (WGS) entry which is preliminary data.</text>
</comment>
<accession>A0A6L6PUK1</accession>
<protein>
    <submittedName>
        <fullName evidence="2">TIR domain-containing protein</fullName>
    </submittedName>
</protein>
<dbReference type="Pfam" id="PF13676">
    <property type="entry name" value="TIR_2"/>
    <property type="match status" value="1"/>
</dbReference>
<keyword evidence="3" id="KW-1185">Reference proteome</keyword>
<reference evidence="2 3" key="1">
    <citation type="submission" date="2019-11" db="EMBL/GenBank/DDBJ databases">
        <title>Type strains purchased from KCTC, JCM and DSMZ.</title>
        <authorList>
            <person name="Lu H."/>
        </authorList>
    </citation>
    <scope>NUCLEOTIDE SEQUENCE [LARGE SCALE GENOMIC DNA]</scope>
    <source>
        <strain evidence="2 3">KCTC 22382</strain>
    </source>
</reference>
<evidence type="ECO:0000259" key="1">
    <source>
        <dbReference type="Pfam" id="PF13676"/>
    </source>
</evidence>
<organism evidence="2 3">
    <name type="scientific">Duganella radicis</name>
    <dbReference type="NCBI Taxonomy" id="551988"/>
    <lineage>
        <taxon>Bacteria</taxon>
        <taxon>Pseudomonadati</taxon>
        <taxon>Pseudomonadota</taxon>
        <taxon>Betaproteobacteria</taxon>
        <taxon>Burkholderiales</taxon>
        <taxon>Oxalobacteraceae</taxon>
        <taxon>Telluria group</taxon>
        <taxon>Duganella</taxon>
    </lineage>
</organism>
<dbReference type="EMBL" id="WNKY01000084">
    <property type="protein sequence ID" value="MTV41935.1"/>
    <property type="molecule type" value="Genomic_DNA"/>
</dbReference>
<dbReference type="Proteomes" id="UP000475582">
    <property type="component" value="Unassembled WGS sequence"/>
</dbReference>
<dbReference type="OrthoDB" id="9810385at2"/>
<gene>
    <name evidence="2" type="ORF">GM676_30760</name>
</gene>
<dbReference type="AlphaFoldDB" id="A0A6L6PUK1"/>
<evidence type="ECO:0000313" key="3">
    <source>
        <dbReference type="Proteomes" id="UP000475582"/>
    </source>
</evidence>